<organism evidence="10 11">
    <name type="scientific">Setomelanomma holmii</name>
    <dbReference type="NCBI Taxonomy" id="210430"/>
    <lineage>
        <taxon>Eukaryota</taxon>
        <taxon>Fungi</taxon>
        <taxon>Dikarya</taxon>
        <taxon>Ascomycota</taxon>
        <taxon>Pezizomycotina</taxon>
        <taxon>Dothideomycetes</taxon>
        <taxon>Pleosporomycetidae</taxon>
        <taxon>Pleosporales</taxon>
        <taxon>Pleosporineae</taxon>
        <taxon>Phaeosphaeriaceae</taxon>
        <taxon>Setomelanomma</taxon>
    </lineage>
</organism>
<comment type="similarity">
    <text evidence="7">Belongs to the chloroperoxidase family.</text>
</comment>
<keyword evidence="8" id="KW-0732">Signal</keyword>
<keyword evidence="4" id="KW-0479">Metal-binding</keyword>
<comment type="caution">
    <text evidence="10">The sequence shown here is derived from an EMBL/GenBank/DDBJ whole genome shotgun (WGS) entry which is preliminary data.</text>
</comment>
<keyword evidence="2" id="KW-0575">Peroxidase</keyword>
<feature type="chain" id="PRO_5040371155" evidence="8">
    <location>
        <begin position="22"/>
        <end position="299"/>
    </location>
</feature>
<dbReference type="SUPFAM" id="SSF47571">
    <property type="entry name" value="Cloroperoxidase"/>
    <property type="match status" value="1"/>
</dbReference>
<keyword evidence="6" id="KW-0408">Iron</keyword>
<evidence type="ECO:0000256" key="5">
    <source>
        <dbReference type="ARBA" id="ARBA00023002"/>
    </source>
</evidence>
<dbReference type="PANTHER" id="PTHR33577">
    <property type="entry name" value="STERIGMATOCYSTIN BIOSYNTHESIS PEROXIDASE STCC-RELATED"/>
    <property type="match status" value="1"/>
</dbReference>
<evidence type="ECO:0000256" key="3">
    <source>
        <dbReference type="ARBA" id="ARBA00022617"/>
    </source>
</evidence>
<evidence type="ECO:0000256" key="6">
    <source>
        <dbReference type="ARBA" id="ARBA00023004"/>
    </source>
</evidence>
<evidence type="ECO:0000256" key="1">
    <source>
        <dbReference type="ARBA" id="ARBA00001970"/>
    </source>
</evidence>
<reference evidence="10" key="1">
    <citation type="journal article" date="2020" name="Stud. Mycol.">
        <title>101 Dothideomycetes genomes: a test case for predicting lifestyles and emergence of pathogens.</title>
        <authorList>
            <person name="Haridas S."/>
            <person name="Albert R."/>
            <person name="Binder M."/>
            <person name="Bloem J."/>
            <person name="Labutti K."/>
            <person name="Salamov A."/>
            <person name="Andreopoulos B."/>
            <person name="Baker S."/>
            <person name="Barry K."/>
            <person name="Bills G."/>
            <person name="Bluhm B."/>
            <person name="Cannon C."/>
            <person name="Castanera R."/>
            <person name="Culley D."/>
            <person name="Daum C."/>
            <person name="Ezra D."/>
            <person name="Gonzalez J."/>
            <person name="Henrissat B."/>
            <person name="Kuo A."/>
            <person name="Liang C."/>
            <person name="Lipzen A."/>
            <person name="Lutzoni F."/>
            <person name="Magnuson J."/>
            <person name="Mondo S."/>
            <person name="Nolan M."/>
            <person name="Ohm R."/>
            <person name="Pangilinan J."/>
            <person name="Park H.-J."/>
            <person name="Ramirez L."/>
            <person name="Alfaro M."/>
            <person name="Sun H."/>
            <person name="Tritt A."/>
            <person name="Yoshinaga Y."/>
            <person name="Zwiers L.-H."/>
            <person name="Turgeon B."/>
            <person name="Goodwin S."/>
            <person name="Spatafora J."/>
            <person name="Crous P."/>
            <person name="Grigoriev I."/>
        </authorList>
    </citation>
    <scope>NUCLEOTIDE SEQUENCE</scope>
    <source>
        <strain evidence="10">CBS 110217</strain>
    </source>
</reference>
<dbReference type="InterPro" id="IPR036851">
    <property type="entry name" value="Chloroperoxidase-like_sf"/>
</dbReference>
<name>A0A9P4HJD9_9PLEO</name>
<keyword evidence="11" id="KW-1185">Reference proteome</keyword>
<evidence type="ECO:0000259" key="9">
    <source>
        <dbReference type="PROSITE" id="PS51405"/>
    </source>
</evidence>
<dbReference type="AlphaFoldDB" id="A0A9P4HJD9"/>
<protein>
    <submittedName>
        <fullName evidence="10">Cloroperoxidase</fullName>
    </submittedName>
</protein>
<dbReference type="InterPro" id="IPR000028">
    <property type="entry name" value="Chloroperoxidase"/>
</dbReference>
<evidence type="ECO:0000256" key="4">
    <source>
        <dbReference type="ARBA" id="ARBA00022723"/>
    </source>
</evidence>
<dbReference type="PANTHER" id="PTHR33577:SF9">
    <property type="entry name" value="PEROXIDASE STCC"/>
    <property type="match status" value="1"/>
</dbReference>
<dbReference type="GO" id="GO:0004601">
    <property type="term" value="F:peroxidase activity"/>
    <property type="evidence" value="ECO:0007669"/>
    <property type="project" value="UniProtKB-KW"/>
</dbReference>
<sequence>RIMVNIIVLALACLNVRAASAGLLSLPLDIGGLLSSLAPAPPSDPRFTTFTPSVRSPCPGLNALANHGFIHHDGRNLTIPHLIKGLSEGLNIGPDFTASLGGAALHASPNPAAGAFDLSDLIAIEHDASMSRQDAAFGSALPFNAKTWQQYIAAFNGRSTADVQTAARAKFVRYNDSLTHNPDFTYDARAAVLAYGEQALYLQSMGSDTVSPQAKMGYVRMLFEQERLPFGLGWRPSQVPVTLASVGAMVVRLVAAGPEPVDEIGRIVADTYKTVLVSAAGGSQMLSNLTEGISAALGL</sequence>
<feature type="non-terminal residue" evidence="10">
    <location>
        <position position="1"/>
    </location>
</feature>
<feature type="domain" description="Heme haloperoxidase family profile" evidence="9">
    <location>
        <begin position="39"/>
        <end position="248"/>
    </location>
</feature>
<dbReference type="Proteomes" id="UP000799777">
    <property type="component" value="Unassembled WGS sequence"/>
</dbReference>
<dbReference type="PROSITE" id="PS51405">
    <property type="entry name" value="HEME_HALOPEROXIDASE"/>
    <property type="match status" value="1"/>
</dbReference>
<accession>A0A9P4HJD9</accession>
<evidence type="ECO:0000256" key="8">
    <source>
        <dbReference type="SAM" id="SignalP"/>
    </source>
</evidence>
<gene>
    <name evidence="10" type="ORF">EK21DRAFT_54192</name>
</gene>
<dbReference type="Gene3D" id="1.10.489.10">
    <property type="entry name" value="Chloroperoxidase-like"/>
    <property type="match status" value="1"/>
</dbReference>
<dbReference type="EMBL" id="ML978157">
    <property type="protein sequence ID" value="KAF2035648.1"/>
    <property type="molecule type" value="Genomic_DNA"/>
</dbReference>
<keyword evidence="5" id="KW-0560">Oxidoreductase</keyword>
<comment type="cofactor">
    <cofactor evidence="1">
        <name>heme b</name>
        <dbReference type="ChEBI" id="CHEBI:60344"/>
    </cofactor>
</comment>
<evidence type="ECO:0000313" key="10">
    <source>
        <dbReference type="EMBL" id="KAF2035648.1"/>
    </source>
</evidence>
<keyword evidence="3" id="KW-0349">Heme</keyword>
<dbReference type="GO" id="GO:0046872">
    <property type="term" value="F:metal ion binding"/>
    <property type="evidence" value="ECO:0007669"/>
    <property type="project" value="UniProtKB-KW"/>
</dbReference>
<evidence type="ECO:0000256" key="2">
    <source>
        <dbReference type="ARBA" id="ARBA00022559"/>
    </source>
</evidence>
<dbReference type="OrthoDB" id="407298at2759"/>
<evidence type="ECO:0000256" key="7">
    <source>
        <dbReference type="ARBA" id="ARBA00025795"/>
    </source>
</evidence>
<evidence type="ECO:0000313" key="11">
    <source>
        <dbReference type="Proteomes" id="UP000799777"/>
    </source>
</evidence>
<proteinExistence type="inferred from homology"/>
<dbReference type="Pfam" id="PF01328">
    <property type="entry name" value="Peroxidase_2"/>
    <property type="match status" value="1"/>
</dbReference>
<feature type="signal peptide" evidence="8">
    <location>
        <begin position="1"/>
        <end position="21"/>
    </location>
</feature>